<evidence type="ECO:0000256" key="3">
    <source>
        <dbReference type="ARBA" id="ARBA00022679"/>
    </source>
</evidence>
<evidence type="ECO:0000256" key="2">
    <source>
        <dbReference type="ARBA" id="ARBA00012074"/>
    </source>
</evidence>
<dbReference type="InterPro" id="IPR002736">
    <property type="entry name" value="CitG"/>
</dbReference>
<dbReference type="Proteomes" id="UP000182998">
    <property type="component" value="Unassembled WGS sequence"/>
</dbReference>
<proteinExistence type="predicted"/>
<evidence type="ECO:0000313" key="9">
    <source>
        <dbReference type="Proteomes" id="UP000182998"/>
    </source>
</evidence>
<dbReference type="EMBL" id="FMVN01000001">
    <property type="protein sequence ID" value="SCX84127.1"/>
    <property type="molecule type" value="Genomic_DNA"/>
</dbReference>
<organism evidence="6 8">
    <name type="scientific">Legionella micdadei</name>
    <name type="common">Tatlockia micdadei</name>
    <dbReference type="NCBI Taxonomy" id="451"/>
    <lineage>
        <taxon>Bacteria</taxon>
        <taxon>Pseudomonadati</taxon>
        <taxon>Pseudomonadota</taxon>
        <taxon>Gammaproteobacteria</taxon>
        <taxon>Legionellales</taxon>
        <taxon>Legionellaceae</taxon>
        <taxon>Legionella</taxon>
    </lineage>
</organism>
<name>A0A098GDQ8_LEGMI</name>
<accession>A0A098GDQ8</accession>
<dbReference type="GO" id="GO:0016829">
    <property type="term" value="F:lyase activity"/>
    <property type="evidence" value="ECO:0007669"/>
    <property type="project" value="UniProtKB-KW"/>
</dbReference>
<dbReference type="AlphaFoldDB" id="A0A098GDQ8"/>
<dbReference type="EC" id="2.4.2.52" evidence="2"/>
<dbReference type="PATRIC" id="fig|451.8.peg.1662"/>
<dbReference type="GO" id="GO:0046917">
    <property type="term" value="F:triphosphoribosyl-dephospho-CoA synthase activity"/>
    <property type="evidence" value="ECO:0007669"/>
    <property type="project" value="UniProtKB-EC"/>
</dbReference>
<dbReference type="Gene3D" id="1.10.4200.10">
    <property type="entry name" value="Triphosphoribosyl-dephospho-CoA protein"/>
    <property type="match status" value="2"/>
</dbReference>
<dbReference type="RefSeq" id="WP_045099018.1">
    <property type="nucleotide sequence ID" value="NZ_CP020614.1"/>
</dbReference>
<sequence length="280" mass="31981">MNKFQHSWHDPHKIARFYARLCVRALYDEVALYPKPGLVSFVDNGAHQDMDGALFFRSLFSLRHYFFRVGLCASLGYSSQDLVRWGLQAEQTMYRITKGINTHRGAIFALGILCTSSCKLSTQRKAFSLDDLHQAVITDWATYLSTSHCNQNTHGAVVKEKYGVHDAKQIAIEGYRLVFETYQDLKAVHHDKLFLGLLAYQRFLMQLDDINVLYRAGLSGLEFARQQIQKTICLHQREQSFEAAIQLHRVFSQQNISPGGVADLLSVLYFLHSIFAELPS</sequence>
<dbReference type="Proteomes" id="UP000032414">
    <property type="component" value="Chromosome I"/>
</dbReference>
<dbReference type="EMBL" id="LN614830">
    <property type="protein sequence ID" value="CEG60638.1"/>
    <property type="molecule type" value="Genomic_DNA"/>
</dbReference>
<reference evidence="6" key="1">
    <citation type="submission" date="2014-09" db="EMBL/GenBank/DDBJ databases">
        <authorList>
            <person name="GOMEZ-VALERO Laura"/>
        </authorList>
    </citation>
    <scope>NUCLEOTIDE SEQUENCE</scope>
    <source>
        <strain evidence="6">ATCC33218</strain>
    </source>
</reference>
<dbReference type="Pfam" id="PF01874">
    <property type="entry name" value="CitG"/>
    <property type="match status" value="1"/>
</dbReference>
<keyword evidence="5" id="KW-0067">ATP-binding</keyword>
<reference evidence="8" key="2">
    <citation type="submission" date="2014-09" db="EMBL/GenBank/DDBJ databases">
        <authorList>
            <person name="Gomez-Valero L."/>
        </authorList>
    </citation>
    <scope>NUCLEOTIDE SEQUENCE [LARGE SCALE GENOMIC DNA]</scope>
    <source>
        <strain evidence="8">ATCC33218</strain>
    </source>
</reference>
<gene>
    <name evidence="6" type="primary">mdcB</name>
    <name evidence="6" type="ORF">LMI_1331</name>
    <name evidence="7" type="ORF">SAMN02982997_00220</name>
</gene>
<dbReference type="PANTHER" id="PTHR30201">
    <property type="entry name" value="TRIPHOSPHORIBOSYL-DEPHOSPHO-COA SYNTHASE"/>
    <property type="match status" value="1"/>
</dbReference>
<dbReference type="HOGENOM" id="CLU_056179_1_1_6"/>
<reference evidence="7 9" key="3">
    <citation type="submission" date="2016-10" db="EMBL/GenBank/DDBJ databases">
        <authorList>
            <person name="Varghese N."/>
            <person name="Submissions S."/>
        </authorList>
    </citation>
    <scope>NUCLEOTIDE SEQUENCE [LARGE SCALE GENOMIC DNA]</scope>
    <source>
        <strain evidence="7 9">ATCC 33218</strain>
    </source>
</reference>
<evidence type="ECO:0000256" key="1">
    <source>
        <dbReference type="ARBA" id="ARBA00001210"/>
    </source>
</evidence>
<keyword evidence="9" id="KW-1185">Reference proteome</keyword>
<dbReference type="GO" id="GO:0051191">
    <property type="term" value="P:prosthetic group biosynthetic process"/>
    <property type="evidence" value="ECO:0007669"/>
    <property type="project" value="TreeGrafter"/>
</dbReference>
<evidence type="ECO:0000256" key="5">
    <source>
        <dbReference type="ARBA" id="ARBA00022840"/>
    </source>
</evidence>
<keyword evidence="6" id="KW-0456">Lyase</keyword>
<dbReference type="GO" id="GO:0005524">
    <property type="term" value="F:ATP binding"/>
    <property type="evidence" value="ECO:0007669"/>
    <property type="project" value="UniProtKB-KW"/>
</dbReference>
<dbReference type="OrthoDB" id="114886at2"/>
<dbReference type="PANTHER" id="PTHR30201:SF2">
    <property type="entry name" value="2-(5''-TRIPHOSPHORIBOSYL)-3'-DEPHOSPHOCOENZYME-A SYNTHASE"/>
    <property type="match status" value="1"/>
</dbReference>
<evidence type="ECO:0000313" key="6">
    <source>
        <dbReference type="EMBL" id="CEG60638.1"/>
    </source>
</evidence>
<dbReference type="STRING" id="451.B6N58_08880"/>
<evidence type="ECO:0000313" key="7">
    <source>
        <dbReference type="EMBL" id="SCX84127.1"/>
    </source>
</evidence>
<evidence type="ECO:0000313" key="8">
    <source>
        <dbReference type="Proteomes" id="UP000032414"/>
    </source>
</evidence>
<keyword evidence="4" id="KW-0547">Nucleotide-binding</keyword>
<dbReference type="KEGG" id="tmc:LMI_1331"/>
<keyword evidence="3" id="KW-0808">Transferase</keyword>
<protein>
    <recommendedName>
        <fullName evidence="2">triphosphoribosyl-dephospho-CoA synthase</fullName>
        <ecNumber evidence="2">2.4.2.52</ecNumber>
    </recommendedName>
</protein>
<evidence type="ECO:0000256" key="4">
    <source>
        <dbReference type="ARBA" id="ARBA00022741"/>
    </source>
</evidence>
<comment type="catalytic activity">
    <reaction evidence="1">
        <text>3'-dephospho-CoA + ATP = 2'-(5''-triphospho-alpha-D-ribosyl)-3'-dephospho-CoA + adenine</text>
        <dbReference type="Rhea" id="RHEA:15117"/>
        <dbReference type="ChEBI" id="CHEBI:16708"/>
        <dbReference type="ChEBI" id="CHEBI:30616"/>
        <dbReference type="ChEBI" id="CHEBI:57328"/>
        <dbReference type="ChEBI" id="CHEBI:61378"/>
        <dbReference type="EC" id="2.4.2.52"/>
    </reaction>
</comment>